<reference evidence="2" key="1">
    <citation type="submission" date="2025-08" db="UniProtKB">
        <authorList>
            <consortium name="RefSeq"/>
        </authorList>
    </citation>
    <scope>IDENTIFICATION</scope>
    <source>
        <tissue evidence="2">Testes</tissue>
    </source>
</reference>
<dbReference type="RefSeq" id="XP_006821265.1">
    <property type="nucleotide sequence ID" value="XM_006821202.1"/>
</dbReference>
<evidence type="ECO:0000313" key="1">
    <source>
        <dbReference type="Proteomes" id="UP000694865"/>
    </source>
</evidence>
<dbReference type="Proteomes" id="UP000694865">
    <property type="component" value="Unplaced"/>
</dbReference>
<protein>
    <submittedName>
        <fullName evidence="2">Protein CIP2A-like</fullName>
    </submittedName>
</protein>
<accession>A0ABM0MMM4</accession>
<feature type="non-terminal residue" evidence="2">
    <location>
        <position position="98"/>
    </location>
</feature>
<evidence type="ECO:0000313" key="2">
    <source>
        <dbReference type="RefSeq" id="XP_006821265.1"/>
    </source>
</evidence>
<sequence length="98" mass="10668">MLGDSMAANNSCKAVDITSLPLKSATSPCVSPSRACHAAVSKPSVMDMDLLGLTDKMHNVQTRENQLKDLLEAKAMALSQADRLISQYRFRKTQSEAQ</sequence>
<gene>
    <name evidence="2" type="primary">LOC102801132</name>
</gene>
<keyword evidence="1" id="KW-1185">Reference proteome</keyword>
<proteinExistence type="predicted"/>
<name>A0ABM0MMM4_SACKO</name>
<dbReference type="GeneID" id="102801132"/>
<organism evidence="1 2">
    <name type="scientific">Saccoglossus kowalevskii</name>
    <name type="common">Acorn worm</name>
    <dbReference type="NCBI Taxonomy" id="10224"/>
    <lineage>
        <taxon>Eukaryota</taxon>
        <taxon>Metazoa</taxon>
        <taxon>Hemichordata</taxon>
        <taxon>Enteropneusta</taxon>
        <taxon>Harrimaniidae</taxon>
        <taxon>Saccoglossus</taxon>
    </lineage>
</organism>